<organism evidence="1 2">
    <name type="scientific">Kockovaella imperatae</name>
    <dbReference type="NCBI Taxonomy" id="4999"/>
    <lineage>
        <taxon>Eukaryota</taxon>
        <taxon>Fungi</taxon>
        <taxon>Dikarya</taxon>
        <taxon>Basidiomycota</taxon>
        <taxon>Agaricomycotina</taxon>
        <taxon>Tremellomycetes</taxon>
        <taxon>Tremellales</taxon>
        <taxon>Cuniculitremaceae</taxon>
        <taxon>Kockovaella</taxon>
    </lineage>
</organism>
<keyword evidence="2" id="KW-1185">Reference proteome</keyword>
<dbReference type="Proteomes" id="UP000193218">
    <property type="component" value="Unassembled WGS sequence"/>
</dbReference>
<dbReference type="InParanoid" id="A0A1Y1UTH8"/>
<sequence>MTLQYARRSSIIDPMSNAMSIQSTVDGLSGAQAPNTHGILANSTEAIQRLITRFPYASSPQALTKPGPLLPLEVLNMSIYHVRGDGHRDALASLRLVSKAFEKIATPIFFEDLTLTRRNFFDAMPLATTSKERSHEHAEQRKARLMGYVKRLTVKSLPVGSSLRAWSQSQVLAPKNSVIFKSIDSLNFQCVPWTMKKPCGVKWFAGQIHHFFPEDQLRLVTLGFVGKMDDVFDIKVTDTLFTRLSPVVRQCTIEYLLPAGRMPHVVPGAPRHVLSLRSGE</sequence>
<evidence type="ECO:0000313" key="1">
    <source>
        <dbReference type="EMBL" id="ORX40824.1"/>
    </source>
</evidence>
<reference evidence="1 2" key="1">
    <citation type="submission" date="2017-03" db="EMBL/GenBank/DDBJ databases">
        <title>Widespread Adenine N6-methylation of Active Genes in Fungi.</title>
        <authorList>
            <consortium name="DOE Joint Genome Institute"/>
            <person name="Mondo S.J."/>
            <person name="Dannebaum R.O."/>
            <person name="Kuo R.C."/>
            <person name="Louie K.B."/>
            <person name="Bewick A.J."/>
            <person name="Labutti K."/>
            <person name="Haridas S."/>
            <person name="Kuo A."/>
            <person name="Salamov A."/>
            <person name="Ahrendt S.R."/>
            <person name="Lau R."/>
            <person name="Bowen B.P."/>
            <person name="Lipzen A."/>
            <person name="Sullivan W."/>
            <person name="Andreopoulos W.B."/>
            <person name="Clum A."/>
            <person name="Lindquist E."/>
            <person name="Daum C."/>
            <person name="Northen T.R."/>
            <person name="Ramamoorthy G."/>
            <person name="Schmitz R.J."/>
            <person name="Gryganskyi A."/>
            <person name="Culley D."/>
            <person name="Magnuson J."/>
            <person name="James T.Y."/>
            <person name="O'Malley M.A."/>
            <person name="Stajich J.E."/>
            <person name="Spatafora J.W."/>
            <person name="Visel A."/>
            <person name="Grigoriev I.V."/>
        </authorList>
    </citation>
    <scope>NUCLEOTIDE SEQUENCE [LARGE SCALE GENOMIC DNA]</scope>
    <source>
        <strain evidence="1 2">NRRL Y-17943</strain>
    </source>
</reference>
<comment type="caution">
    <text evidence="1">The sequence shown here is derived from an EMBL/GenBank/DDBJ whole genome shotgun (WGS) entry which is preliminary data.</text>
</comment>
<gene>
    <name evidence="1" type="ORF">BD324DRAFT_22978</name>
</gene>
<proteinExistence type="predicted"/>
<evidence type="ECO:0000313" key="2">
    <source>
        <dbReference type="Proteomes" id="UP000193218"/>
    </source>
</evidence>
<dbReference type="EMBL" id="NBSH01000001">
    <property type="protein sequence ID" value="ORX40824.1"/>
    <property type="molecule type" value="Genomic_DNA"/>
</dbReference>
<accession>A0A1Y1UTH8</accession>
<dbReference type="OrthoDB" id="3594971at2759"/>
<dbReference type="GeneID" id="33554038"/>
<name>A0A1Y1UTH8_9TREE</name>
<protein>
    <submittedName>
        <fullName evidence="1">Uncharacterized protein</fullName>
    </submittedName>
</protein>
<dbReference type="RefSeq" id="XP_021874503.1">
    <property type="nucleotide sequence ID" value="XM_022012230.1"/>
</dbReference>
<dbReference type="AlphaFoldDB" id="A0A1Y1UTH8"/>